<comment type="caution">
    <text evidence="1">The sequence shown here is derived from an EMBL/GenBank/DDBJ whole genome shotgun (WGS) entry which is preliminary data.</text>
</comment>
<gene>
    <name evidence="1" type="ORF">HOO65_050463</name>
</gene>
<dbReference type="Proteomes" id="UP001610728">
    <property type="component" value="Unassembled WGS sequence"/>
</dbReference>
<dbReference type="RefSeq" id="XP_070858522.1">
    <property type="nucleotide sequence ID" value="XM_071000900.1"/>
</dbReference>
<proteinExistence type="predicted"/>
<evidence type="ECO:0000313" key="1">
    <source>
        <dbReference type="EMBL" id="KAL2887342.1"/>
    </source>
</evidence>
<accession>A0ABR4MGI8</accession>
<evidence type="ECO:0000313" key="2">
    <source>
        <dbReference type="Proteomes" id="UP001610728"/>
    </source>
</evidence>
<sequence>MTRHPSPSARVSNLLKRQPDFNTRFNRGYNYKRARCEDPAIIRSWFTLVENTIAKNNASLPEIYNFGETGFTMGVIASGIVVGGTVVIDFSSLMGLKATT</sequence>
<organism evidence="1 2">
    <name type="scientific">Ceratocystis lukuohia</name>
    <dbReference type="NCBI Taxonomy" id="2019550"/>
    <lineage>
        <taxon>Eukaryota</taxon>
        <taxon>Fungi</taxon>
        <taxon>Dikarya</taxon>
        <taxon>Ascomycota</taxon>
        <taxon>Pezizomycotina</taxon>
        <taxon>Sordariomycetes</taxon>
        <taxon>Hypocreomycetidae</taxon>
        <taxon>Microascales</taxon>
        <taxon>Ceratocystidaceae</taxon>
        <taxon>Ceratocystis</taxon>
    </lineage>
</organism>
<dbReference type="GeneID" id="98119075"/>
<reference evidence="1 2" key="1">
    <citation type="submission" date="2020-05" db="EMBL/GenBank/DDBJ databases">
        <title>Ceratocystis lukuohia genome.</title>
        <authorList>
            <person name="Harrington T.C."/>
            <person name="Kim K."/>
            <person name="Mayers C.G."/>
        </authorList>
    </citation>
    <scope>NUCLEOTIDE SEQUENCE [LARGE SCALE GENOMIC DNA]</scope>
    <source>
        <strain evidence="1 2">C4212</strain>
    </source>
</reference>
<dbReference type="EMBL" id="JABSNW010000005">
    <property type="protein sequence ID" value="KAL2887342.1"/>
    <property type="molecule type" value="Genomic_DNA"/>
</dbReference>
<name>A0ABR4MGI8_9PEZI</name>
<protein>
    <submittedName>
        <fullName evidence="1">Uncharacterized protein</fullName>
    </submittedName>
</protein>
<keyword evidence="2" id="KW-1185">Reference proteome</keyword>